<dbReference type="GO" id="GO:0005829">
    <property type="term" value="C:cytosol"/>
    <property type="evidence" value="ECO:0007669"/>
    <property type="project" value="TreeGrafter"/>
</dbReference>
<dbReference type="InterPro" id="IPR001867">
    <property type="entry name" value="OmpR/PhoB-type_DNA-bd"/>
</dbReference>
<reference evidence="10 11" key="1">
    <citation type="submission" date="2016-11" db="EMBL/GenBank/DDBJ databases">
        <authorList>
            <person name="Jaros S."/>
            <person name="Januszkiewicz K."/>
            <person name="Wedrychowicz H."/>
        </authorList>
    </citation>
    <scope>NUCLEOTIDE SEQUENCE [LARGE SCALE GENOMIC DNA]</scope>
    <source>
        <strain evidence="10 11">DSM 15929</strain>
    </source>
</reference>
<dbReference type="Gene3D" id="1.10.10.10">
    <property type="entry name" value="Winged helix-like DNA-binding domain superfamily/Winged helix DNA-binding domain"/>
    <property type="match status" value="1"/>
</dbReference>
<dbReference type="PANTHER" id="PTHR48111">
    <property type="entry name" value="REGULATOR OF RPOS"/>
    <property type="match status" value="1"/>
</dbReference>
<dbReference type="OrthoDB" id="9779174at2"/>
<feature type="DNA-binding region" description="OmpR/PhoB-type" evidence="7">
    <location>
        <begin position="149"/>
        <end position="255"/>
    </location>
</feature>
<dbReference type="Pfam" id="PF00072">
    <property type="entry name" value="Response_reg"/>
    <property type="match status" value="1"/>
</dbReference>
<dbReference type="SMART" id="SM00862">
    <property type="entry name" value="Trans_reg_C"/>
    <property type="match status" value="1"/>
</dbReference>
<comment type="function">
    <text evidence="5">May play the central regulatory role in sporulation. It may be an element of the effector pathway responsible for the activation of sporulation genes in response to nutritional stress. Spo0A may act in concert with spo0H (a sigma factor) to control the expression of some genes that are critical to the sporulation process.</text>
</comment>
<dbReference type="PROSITE" id="PS51755">
    <property type="entry name" value="OMPR_PHOB"/>
    <property type="match status" value="1"/>
</dbReference>
<dbReference type="CDD" id="cd17574">
    <property type="entry name" value="REC_OmpR"/>
    <property type="match status" value="1"/>
</dbReference>
<dbReference type="GO" id="GO:0032993">
    <property type="term" value="C:protein-DNA complex"/>
    <property type="evidence" value="ECO:0007669"/>
    <property type="project" value="TreeGrafter"/>
</dbReference>
<keyword evidence="6" id="KW-0597">Phosphoprotein</keyword>
<sequence length="258" mass="29458">MQAVLVIEDDEGLNRGICFTLEKEGFQVHSAHSLADGWAVFQSNKLNLIILDLNLPDGDGLNFCKKIREISNIPIIMLTVRDLETDEVMGFETGADDYITKPFSLSVLKARVATRLKMYEEPKGSFMQAKGHWLCSNHIRLCKETMKVYREISGNHPKTVDGTMGTKDFAGDFNNLEEIELSITEYKILLLFMEHHGRVLLKEQILEAIWDVDSNFVNENTLPVNISRLRKKLEENPSKPELIKTVHGMGYIWKESML</sequence>
<dbReference type="STRING" id="1121322.SAMN02745136_03436"/>
<evidence type="ECO:0000313" key="10">
    <source>
        <dbReference type="EMBL" id="SHK83002.1"/>
    </source>
</evidence>
<dbReference type="InterPro" id="IPR001789">
    <property type="entry name" value="Sig_transdc_resp-reg_receiver"/>
</dbReference>
<name>A0A1M6VNB4_9FIRM</name>
<keyword evidence="2" id="KW-0805">Transcription regulation</keyword>
<dbReference type="InterPro" id="IPR016032">
    <property type="entry name" value="Sig_transdc_resp-reg_C-effctor"/>
</dbReference>
<dbReference type="Pfam" id="PF00486">
    <property type="entry name" value="Trans_reg_C"/>
    <property type="match status" value="1"/>
</dbReference>
<dbReference type="InterPro" id="IPR011006">
    <property type="entry name" value="CheY-like_superfamily"/>
</dbReference>
<dbReference type="GO" id="GO:0000156">
    <property type="term" value="F:phosphorelay response regulator activity"/>
    <property type="evidence" value="ECO:0007669"/>
    <property type="project" value="TreeGrafter"/>
</dbReference>
<dbReference type="PANTHER" id="PTHR48111:SF73">
    <property type="entry name" value="ALKALINE PHOSPHATASE SYNTHESIS TRANSCRIPTIONAL REGULATORY PROTEIN PHOP"/>
    <property type="match status" value="1"/>
</dbReference>
<feature type="domain" description="OmpR/PhoB-type" evidence="9">
    <location>
        <begin position="149"/>
        <end position="255"/>
    </location>
</feature>
<evidence type="ECO:0000256" key="2">
    <source>
        <dbReference type="ARBA" id="ARBA00023015"/>
    </source>
</evidence>
<dbReference type="InterPro" id="IPR039420">
    <property type="entry name" value="WalR-like"/>
</dbReference>
<dbReference type="SUPFAM" id="SSF52172">
    <property type="entry name" value="CheY-like"/>
    <property type="match status" value="1"/>
</dbReference>
<keyword evidence="11" id="KW-1185">Reference proteome</keyword>
<feature type="modified residue" description="4-aspartylphosphate" evidence="6">
    <location>
        <position position="52"/>
    </location>
</feature>
<evidence type="ECO:0000256" key="5">
    <source>
        <dbReference type="ARBA" id="ARBA00024867"/>
    </source>
</evidence>
<dbReference type="EMBL" id="FRAC01000018">
    <property type="protein sequence ID" value="SHK83002.1"/>
    <property type="molecule type" value="Genomic_DNA"/>
</dbReference>
<dbReference type="PROSITE" id="PS50110">
    <property type="entry name" value="RESPONSE_REGULATORY"/>
    <property type="match status" value="1"/>
</dbReference>
<evidence type="ECO:0000313" key="11">
    <source>
        <dbReference type="Proteomes" id="UP000184386"/>
    </source>
</evidence>
<evidence type="ECO:0000259" key="8">
    <source>
        <dbReference type="PROSITE" id="PS50110"/>
    </source>
</evidence>
<dbReference type="SUPFAM" id="SSF46894">
    <property type="entry name" value="C-terminal effector domain of the bipartite response regulators"/>
    <property type="match status" value="1"/>
</dbReference>
<protein>
    <recommendedName>
        <fullName evidence="1">Stage 0 sporulation protein A homolog</fullName>
    </recommendedName>
</protein>
<accession>A0A1M6VNB4</accession>
<evidence type="ECO:0000256" key="7">
    <source>
        <dbReference type="PROSITE-ProRule" id="PRU01091"/>
    </source>
</evidence>
<organism evidence="10 11">
    <name type="scientific">Anaerocolumna jejuensis DSM 15929</name>
    <dbReference type="NCBI Taxonomy" id="1121322"/>
    <lineage>
        <taxon>Bacteria</taxon>
        <taxon>Bacillati</taxon>
        <taxon>Bacillota</taxon>
        <taxon>Clostridia</taxon>
        <taxon>Lachnospirales</taxon>
        <taxon>Lachnospiraceae</taxon>
        <taxon>Anaerocolumna</taxon>
    </lineage>
</organism>
<dbReference type="SMART" id="SM00448">
    <property type="entry name" value="REC"/>
    <property type="match status" value="1"/>
</dbReference>
<dbReference type="InterPro" id="IPR036388">
    <property type="entry name" value="WH-like_DNA-bd_sf"/>
</dbReference>
<evidence type="ECO:0000256" key="1">
    <source>
        <dbReference type="ARBA" id="ARBA00018672"/>
    </source>
</evidence>
<dbReference type="GO" id="GO:0006355">
    <property type="term" value="P:regulation of DNA-templated transcription"/>
    <property type="evidence" value="ECO:0007669"/>
    <property type="project" value="InterPro"/>
</dbReference>
<dbReference type="CDD" id="cd00383">
    <property type="entry name" value="trans_reg_C"/>
    <property type="match status" value="1"/>
</dbReference>
<gene>
    <name evidence="10" type="ORF">SAMN02745136_03436</name>
</gene>
<proteinExistence type="predicted"/>
<dbReference type="AlphaFoldDB" id="A0A1M6VNB4"/>
<dbReference type="Proteomes" id="UP000184386">
    <property type="component" value="Unassembled WGS sequence"/>
</dbReference>
<evidence type="ECO:0000256" key="3">
    <source>
        <dbReference type="ARBA" id="ARBA00023125"/>
    </source>
</evidence>
<feature type="domain" description="Response regulatory" evidence="8">
    <location>
        <begin position="3"/>
        <end position="116"/>
    </location>
</feature>
<evidence type="ECO:0000259" key="9">
    <source>
        <dbReference type="PROSITE" id="PS51755"/>
    </source>
</evidence>
<keyword evidence="4" id="KW-0804">Transcription</keyword>
<keyword evidence="3 7" id="KW-0238">DNA-binding</keyword>
<evidence type="ECO:0000256" key="6">
    <source>
        <dbReference type="PROSITE-ProRule" id="PRU00169"/>
    </source>
</evidence>
<dbReference type="RefSeq" id="WP_073278082.1">
    <property type="nucleotide sequence ID" value="NZ_FRAC01000018.1"/>
</dbReference>
<dbReference type="Gene3D" id="3.40.50.2300">
    <property type="match status" value="1"/>
</dbReference>
<evidence type="ECO:0000256" key="4">
    <source>
        <dbReference type="ARBA" id="ARBA00023163"/>
    </source>
</evidence>
<dbReference type="GO" id="GO:0000976">
    <property type="term" value="F:transcription cis-regulatory region binding"/>
    <property type="evidence" value="ECO:0007669"/>
    <property type="project" value="TreeGrafter"/>
</dbReference>